<dbReference type="CDD" id="cd07022">
    <property type="entry name" value="S49_Sppa_36K_type"/>
    <property type="match status" value="1"/>
</dbReference>
<feature type="domain" description="Peptidase S49" evidence="6">
    <location>
        <begin position="126"/>
        <end position="269"/>
    </location>
</feature>
<dbReference type="Proteomes" id="UP000095131">
    <property type="component" value="Unassembled WGS sequence"/>
</dbReference>
<dbReference type="AlphaFoldDB" id="A0A1E3WIW5"/>
<dbReference type="InterPro" id="IPR002142">
    <property type="entry name" value="Peptidase_S49"/>
</dbReference>
<evidence type="ECO:0000256" key="4">
    <source>
        <dbReference type="ARBA" id="ARBA00022825"/>
    </source>
</evidence>
<name>A0A1E3WIW5_9VIBR</name>
<feature type="region of interest" description="Disordered" evidence="5">
    <location>
        <begin position="266"/>
        <end position="289"/>
    </location>
</feature>
<keyword evidence="3 7" id="KW-0378">Hydrolase</keyword>
<gene>
    <name evidence="7" type="ORF">VSF3289_03237</name>
</gene>
<dbReference type="PATRIC" id="fig|45658.8.peg.3183"/>
<evidence type="ECO:0000256" key="3">
    <source>
        <dbReference type="ARBA" id="ARBA00022801"/>
    </source>
</evidence>
<evidence type="ECO:0000259" key="6">
    <source>
        <dbReference type="Pfam" id="PF01343"/>
    </source>
</evidence>
<sequence>MSKHYAFEFLATKQWALEGDFLERMVNVALREGFEPIGALEAKNGRKLSQITEVRNGVAIIHVNGVISRYANLFHAVCGGVSTEVLAKEFTSAVNESSIKAVILNIDSPGGEANGIHELGEMIHSARSKKPIHAYVGGNGCSAAYWLATSCDRVTLDATALVGSIGTVVSFIKRPDSEGTKRFEFVSSQSPNKRLDPESEQGQTAIQKQLDAMADVFISRVARNMNVTKDKVKNFGQGGVLIGQDAIDAGMAHELGSLESLIASLSNGKQTPQQKAHRPAAPNNTLHTG</sequence>
<dbReference type="EMBL" id="MDCJ01000004">
    <property type="protein sequence ID" value="ODS09716.1"/>
    <property type="molecule type" value="Genomic_DNA"/>
</dbReference>
<dbReference type="SUPFAM" id="SSF52096">
    <property type="entry name" value="ClpP/crotonase"/>
    <property type="match status" value="1"/>
</dbReference>
<dbReference type="PANTHER" id="PTHR33209">
    <property type="entry name" value="PROTEASE 4"/>
    <property type="match status" value="1"/>
</dbReference>
<protein>
    <submittedName>
        <fullName evidence="7">Capsid assembly protease C</fullName>
        <ecNumber evidence="7">3.4.21.-</ecNumber>
    </submittedName>
</protein>
<evidence type="ECO:0000313" key="7">
    <source>
        <dbReference type="EMBL" id="ODS09716.1"/>
    </source>
</evidence>
<evidence type="ECO:0000313" key="8">
    <source>
        <dbReference type="Proteomes" id="UP000095131"/>
    </source>
</evidence>
<feature type="region of interest" description="Disordered" evidence="5">
    <location>
        <begin position="182"/>
        <end position="202"/>
    </location>
</feature>
<keyword evidence="2 7" id="KW-0645">Protease</keyword>
<dbReference type="RefSeq" id="WP_069447426.1">
    <property type="nucleotide sequence ID" value="NZ_MDCJ01000004.1"/>
</dbReference>
<evidence type="ECO:0000256" key="5">
    <source>
        <dbReference type="SAM" id="MobiDB-lite"/>
    </source>
</evidence>
<dbReference type="OrthoDB" id="6999246at2"/>
<keyword evidence="4" id="KW-0720">Serine protease</keyword>
<dbReference type="GO" id="GO:0008236">
    <property type="term" value="F:serine-type peptidase activity"/>
    <property type="evidence" value="ECO:0007669"/>
    <property type="project" value="UniProtKB-KW"/>
</dbReference>
<dbReference type="PANTHER" id="PTHR33209:SF1">
    <property type="entry name" value="PEPTIDASE S49 DOMAIN-CONTAINING PROTEIN"/>
    <property type="match status" value="1"/>
</dbReference>
<organism evidence="7 8">
    <name type="scientific">Vibrio scophthalmi</name>
    <dbReference type="NCBI Taxonomy" id="45658"/>
    <lineage>
        <taxon>Bacteria</taxon>
        <taxon>Pseudomonadati</taxon>
        <taxon>Pseudomonadota</taxon>
        <taxon>Gammaproteobacteria</taxon>
        <taxon>Vibrionales</taxon>
        <taxon>Vibrionaceae</taxon>
        <taxon>Vibrio</taxon>
    </lineage>
</organism>
<dbReference type="InterPro" id="IPR033855">
    <property type="entry name" value="Protein_C"/>
</dbReference>
<comment type="caution">
    <text evidence="7">The sequence shown here is derived from an EMBL/GenBank/DDBJ whole genome shotgun (WGS) entry which is preliminary data.</text>
</comment>
<reference evidence="7 8" key="1">
    <citation type="submission" date="2016-08" db="EMBL/GenBank/DDBJ databases">
        <title>Genome sequencing of Vibrio scophthalmi strain FP3289, an isolated from Paralichthys olivaceus.</title>
        <authorList>
            <person name="Han H.-J."/>
        </authorList>
    </citation>
    <scope>NUCLEOTIDE SEQUENCE [LARGE SCALE GENOMIC DNA]</scope>
    <source>
        <strain evidence="7 8">FP3289</strain>
    </source>
</reference>
<evidence type="ECO:0000256" key="1">
    <source>
        <dbReference type="ARBA" id="ARBA00008683"/>
    </source>
</evidence>
<dbReference type="Gene3D" id="3.90.226.10">
    <property type="entry name" value="2-enoyl-CoA Hydratase, Chain A, domain 1"/>
    <property type="match status" value="1"/>
</dbReference>
<dbReference type="EC" id="3.4.21.-" evidence="7"/>
<dbReference type="InterPro" id="IPR029045">
    <property type="entry name" value="ClpP/crotonase-like_dom_sf"/>
</dbReference>
<proteinExistence type="inferred from homology"/>
<comment type="similarity">
    <text evidence="1">Belongs to the peptidase S49 family.</text>
</comment>
<dbReference type="Pfam" id="PF01343">
    <property type="entry name" value="Peptidase_S49"/>
    <property type="match status" value="1"/>
</dbReference>
<evidence type="ECO:0000256" key="2">
    <source>
        <dbReference type="ARBA" id="ARBA00022670"/>
    </source>
</evidence>
<accession>A0A1E3WIW5</accession>
<dbReference type="GO" id="GO:0006508">
    <property type="term" value="P:proteolysis"/>
    <property type="evidence" value="ECO:0007669"/>
    <property type="project" value="UniProtKB-KW"/>
</dbReference>